<evidence type="ECO:0000256" key="1">
    <source>
        <dbReference type="ARBA" id="ARBA00023125"/>
    </source>
</evidence>
<feature type="region of interest" description="Disordered" evidence="3">
    <location>
        <begin position="133"/>
        <end position="164"/>
    </location>
</feature>
<dbReference type="InterPro" id="IPR001647">
    <property type="entry name" value="HTH_TetR"/>
</dbReference>
<feature type="compositionally biased region" description="Polar residues" evidence="3">
    <location>
        <begin position="148"/>
        <end position="158"/>
    </location>
</feature>
<dbReference type="PANTHER" id="PTHR30055:SF160">
    <property type="entry name" value="TRANSCRIPTIONAL REGULATORY PROTEIN (PROBABLY ASNC-FAMILY)-RELATED"/>
    <property type="match status" value="1"/>
</dbReference>
<keyword evidence="1 2" id="KW-0238">DNA-binding</keyword>
<organism evidence="5 6">
    <name type="scientific">Gordonia pseudamarae</name>
    <dbReference type="NCBI Taxonomy" id="2831662"/>
    <lineage>
        <taxon>Bacteria</taxon>
        <taxon>Bacillati</taxon>
        <taxon>Actinomycetota</taxon>
        <taxon>Actinomycetes</taxon>
        <taxon>Mycobacteriales</taxon>
        <taxon>Gordoniaceae</taxon>
        <taxon>Gordonia</taxon>
    </lineage>
</organism>
<accession>A0ABX6ID34</accession>
<dbReference type="InterPro" id="IPR050109">
    <property type="entry name" value="HTH-type_TetR-like_transc_reg"/>
</dbReference>
<dbReference type="Proteomes" id="UP001059836">
    <property type="component" value="Chromosome"/>
</dbReference>
<dbReference type="InterPro" id="IPR045823">
    <property type="entry name" value="TetR_C_32"/>
</dbReference>
<dbReference type="SUPFAM" id="SSF46689">
    <property type="entry name" value="Homeodomain-like"/>
    <property type="match status" value="1"/>
</dbReference>
<dbReference type="PANTHER" id="PTHR30055">
    <property type="entry name" value="HTH-TYPE TRANSCRIPTIONAL REGULATOR RUTR"/>
    <property type="match status" value="1"/>
</dbReference>
<dbReference type="InterPro" id="IPR036271">
    <property type="entry name" value="Tet_transcr_reg_TetR-rel_C_sf"/>
</dbReference>
<dbReference type="Pfam" id="PF00440">
    <property type="entry name" value="TetR_N"/>
    <property type="match status" value="1"/>
</dbReference>
<dbReference type="Pfam" id="PF19344">
    <property type="entry name" value="TetR_C_32"/>
    <property type="match status" value="1"/>
</dbReference>
<feature type="domain" description="HTH tetR-type" evidence="4">
    <location>
        <begin position="56"/>
        <end position="115"/>
    </location>
</feature>
<evidence type="ECO:0000313" key="5">
    <source>
        <dbReference type="EMBL" id="QHN33818.1"/>
    </source>
</evidence>
<dbReference type="InterPro" id="IPR009057">
    <property type="entry name" value="Homeodomain-like_sf"/>
</dbReference>
<proteinExistence type="predicted"/>
<evidence type="ECO:0000256" key="3">
    <source>
        <dbReference type="SAM" id="MobiDB-lite"/>
    </source>
</evidence>
<dbReference type="RefSeq" id="WP_213246246.1">
    <property type="nucleotide sequence ID" value="NZ_CP045806.1"/>
</dbReference>
<dbReference type="Gene3D" id="1.10.357.10">
    <property type="entry name" value="Tetracycline Repressor, domain 2"/>
    <property type="match status" value="1"/>
</dbReference>
<evidence type="ECO:0000259" key="4">
    <source>
        <dbReference type="PROSITE" id="PS50977"/>
    </source>
</evidence>
<protein>
    <submittedName>
        <fullName evidence="5">TetR family transcriptional regulator</fullName>
    </submittedName>
</protein>
<gene>
    <name evidence="5" type="ORF">GII31_01765</name>
</gene>
<reference evidence="5" key="1">
    <citation type="journal article" date="2021" name="Nat. Microbiol.">
        <title>Cocultivation of an ultrasmall environmental parasitic bacterium with lytic ability against bacteria associated with wastewater foams.</title>
        <authorList>
            <person name="Batinovic S."/>
            <person name="Rose J.J.A."/>
            <person name="Ratcliffe J."/>
            <person name="Seviour R.J."/>
            <person name="Petrovski S."/>
        </authorList>
    </citation>
    <scope>NUCLEOTIDE SEQUENCE</scope>
    <source>
        <strain evidence="5">CON9</strain>
    </source>
</reference>
<evidence type="ECO:0000313" key="6">
    <source>
        <dbReference type="Proteomes" id="UP001059836"/>
    </source>
</evidence>
<evidence type="ECO:0000256" key="2">
    <source>
        <dbReference type="PROSITE-ProRule" id="PRU00335"/>
    </source>
</evidence>
<keyword evidence="6" id="KW-1185">Reference proteome</keyword>
<dbReference type="SUPFAM" id="SSF48498">
    <property type="entry name" value="Tetracyclin repressor-like, C-terminal domain"/>
    <property type="match status" value="1"/>
</dbReference>
<dbReference type="PROSITE" id="PS50977">
    <property type="entry name" value="HTH_TETR_2"/>
    <property type="match status" value="1"/>
</dbReference>
<sequence>MATRPSPAAAARAAVSAAGALTRGIEQALAATIADGRGERGADTDGRKLRWEQHRVDRRTALTDGAIDAIRELGAEVGMDDIAGHVGVSKTVLYRYFTDKNDLRLAMAARFFESIILPRLAAALAGASEATGDVTGASEATGDVTGASEATGNATDPENFSEPDEFSQTRAVIEVYVSAVADEPNLYRFTLTSQSGDTMISADSEKLVTELLTVLITARLTERAADTSGVGVWAHALVGSVTRSVDWWMTERTGTAETRTTETRTTEEIVDYLTMFVWSSIVGIVAVGGSRAKFLAAPPGLPAIPTAPSS</sequence>
<dbReference type="EMBL" id="CP045809">
    <property type="protein sequence ID" value="QHN33818.1"/>
    <property type="molecule type" value="Genomic_DNA"/>
</dbReference>
<feature type="DNA-binding region" description="H-T-H motif" evidence="2">
    <location>
        <begin position="78"/>
        <end position="97"/>
    </location>
</feature>
<name>A0ABX6ID34_9ACTN</name>